<evidence type="ECO:0000256" key="1">
    <source>
        <dbReference type="ARBA" id="ARBA00010702"/>
    </source>
</evidence>
<dbReference type="AlphaFoldDB" id="A0A4Q2EJD9"/>
<comment type="caution">
    <text evidence="4">The sequence shown here is derived from an EMBL/GenBank/DDBJ whole genome shotgun (WGS) entry which is preliminary data.</text>
</comment>
<keyword evidence="5" id="KW-1185">Reference proteome</keyword>
<dbReference type="SUPFAM" id="SSF101478">
    <property type="entry name" value="ADP-ribosylglycohydrolase"/>
    <property type="match status" value="1"/>
</dbReference>
<feature type="binding site" evidence="3">
    <location>
        <position position="59"/>
    </location>
    <ligand>
        <name>Mg(2+)</name>
        <dbReference type="ChEBI" id="CHEBI:18420"/>
        <label>1</label>
    </ligand>
</feature>
<keyword evidence="3" id="KW-0479">Metal-binding</keyword>
<evidence type="ECO:0008006" key="6">
    <source>
        <dbReference type="Google" id="ProtNLM"/>
    </source>
</evidence>
<dbReference type="GO" id="GO:0016787">
    <property type="term" value="F:hydrolase activity"/>
    <property type="evidence" value="ECO:0007669"/>
    <property type="project" value="UniProtKB-KW"/>
</dbReference>
<dbReference type="GO" id="GO:0046872">
    <property type="term" value="F:metal ion binding"/>
    <property type="evidence" value="ECO:0007669"/>
    <property type="project" value="UniProtKB-KW"/>
</dbReference>
<keyword evidence="3" id="KW-0460">Magnesium</keyword>
<evidence type="ECO:0000313" key="4">
    <source>
        <dbReference type="EMBL" id="RXW32782.1"/>
    </source>
</evidence>
<comment type="cofactor">
    <cofactor evidence="3">
        <name>Mg(2+)</name>
        <dbReference type="ChEBI" id="CHEBI:18420"/>
    </cofactor>
    <text evidence="3">Binds 2 magnesium ions per subunit.</text>
</comment>
<evidence type="ECO:0000313" key="5">
    <source>
        <dbReference type="Proteomes" id="UP000290624"/>
    </source>
</evidence>
<feature type="binding site" evidence="3">
    <location>
        <position position="267"/>
    </location>
    <ligand>
        <name>Mg(2+)</name>
        <dbReference type="ChEBI" id="CHEBI:18420"/>
        <label>1</label>
    </ligand>
</feature>
<comment type="similarity">
    <text evidence="1">Belongs to the ADP-ribosylglycohydrolase family.</text>
</comment>
<sequence>MPTLTERVEGAIWGHLVADALGVPYEFHPPESVPTPVAMTPPPGFPRAHAGVRPGTWSDDGAQMLALLDSLLSRGRFDADDLGGRLLAWLDRGEYAVDGIVFDVGIQTAAALTRLRQGVPALRAGAADEQSNGNGSLMRVLPLGLWHRGTDADLCADAAASSRVTHAHSRSIACCQVYSLWVRRLRDGADAREGFTDAVAAFREVLGPHAPEVREFDAHVLPVEGVPLGGSGYVVDTFRAAVQLTFAGGNYEQAVRAAISLGHDTDTTACVVGGVVGLIGGVQEVPQAWRDALRGEERARRLLARLEATIRE</sequence>
<evidence type="ECO:0000256" key="2">
    <source>
        <dbReference type="ARBA" id="ARBA00022801"/>
    </source>
</evidence>
<dbReference type="PANTHER" id="PTHR16222:SF24">
    <property type="entry name" value="ADP-RIBOSYLHYDROLASE ARH3"/>
    <property type="match status" value="1"/>
</dbReference>
<dbReference type="Pfam" id="PF03747">
    <property type="entry name" value="ADP_ribosyl_GH"/>
    <property type="match status" value="1"/>
</dbReference>
<dbReference type="Gene3D" id="1.10.4080.10">
    <property type="entry name" value="ADP-ribosylation/Crystallin J1"/>
    <property type="match status" value="1"/>
</dbReference>
<dbReference type="RefSeq" id="WP_129458393.1">
    <property type="nucleotide sequence ID" value="NZ_PPCV01000003.1"/>
</dbReference>
<proteinExistence type="inferred from homology"/>
<dbReference type="InterPro" id="IPR005502">
    <property type="entry name" value="Ribosyl_crysJ1"/>
</dbReference>
<name>A0A4Q2EJD9_9ACTN</name>
<gene>
    <name evidence="4" type="ORF">C1706_06500</name>
</gene>
<feature type="binding site" evidence="3">
    <location>
        <position position="266"/>
    </location>
    <ligand>
        <name>Mg(2+)</name>
        <dbReference type="ChEBI" id="CHEBI:18420"/>
        <label>1</label>
    </ligand>
</feature>
<dbReference type="Proteomes" id="UP000290624">
    <property type="component" value="Unassembled WGS sequence"/>
</dbReference>
<accession>A0A4Q2EJD9</accession>
<dbReference type="OrthoDB" id="9798107at2"/>
<protein>
    <recommendedName>
        <fullName evidence="6">ADP-ribosylglycohydrolase family protein</fullName>
    </recommendedName>
</protein>
<dbReference type="InterPro" id="IPR050792">
    <property type="entry name" value="ADP-ribosylglycohydrolase"/>
</dbReference>
<feature type="binding site" evidence="3">
    <location>
        <position position="264"/>
    </location>
    <ligand>
        <name>Mg(2+)</name>
        <dbReference type="ChEBI" id="CHEBI:18420"/>
        <label>1</label>
    </ligand>
</feature>
<organism evidence="4 5">
    <name type="scientific">Propioniciclava flava</name>
    <dbReference type="NCBI Taxonomy" id="2072026"/>
    <lineage>
        <taxon>Bacteria</taxon>
        <taxon>Bacillati</taxon>
        <taxon>Actinomycetota</taxon>
        <taxon>Actinomycetes</taxon>
        <taxon>Propionibacteriales</taxon>
        <taxon>Propionibacteriaceae</taxon>
        <taxon>Propioniciclava</taxon>
    </lineage>
</organism>
<dbReference type="EMBL" id="PPCV01000003">
    <property type="protein sequence ID" value="RXW32782.1"/>
    <property type="molecule type" value="Genomic_DNA"/>
</dbReference>
<reference evidence="4 5" key="1">
    <citation type="submission" date="2018-01" db="EMBL/GenBank/DDBJ databases">
        <title>Lactibacter flavus gen. nov., sp. nov., a novel bacterium of the family Propionibacteriaceae isolated from raw milk and dairy products.</title>
        <authorList>
            <person name="Wenning M."/>
            <person name="Breitenwieser F."/>
            <person name="Huptas C."/>
            <person name="von Neubeck M."/>
            <person name="Busse H.-J."/>
            <person name="Scherer S."/>
        </authorList>
    </citation>
    <scope>NUCLEOTIDE SEQUENCE [LARGE SCALE GENOMIC DNA]</scope>
    <source>
        <strain evidence="4 5">VG341</strain>
    </source>
</reference>
<evidence type="ECO:0000256" key="3">
    <source>
        <dbReference type="PIRSR" id="PIRSR605502-1"/>
    </source>
</evidence>
<dbReference type="InterPro" id="IPR036705">
    <property type="entry name" value="Ribosyl_crysJ1_sf"/>
</dbReference>
<dbReference type="PANTHER" id="PTHR16222">
    <property type="entry name" value="ADP-RIBOSYLGLYCOHYDROLASE"/>
    <property type="match status" value="1"/>
</dbReference>
<keyword evidence="2" id="KW-0378">Hydrolase</keyword>
<feature type="binding site" evidence="3">
    <location>
        <position position="60"/>
    </location>
    <ligand>
        <name>Mg(2+)</name>
        <dbReference type="ChEBI" id="CHEBI:18420"/>
        <label>1</label>
    </ligand>
</feature>
<feature type="binding site" evidence="3">
    <location>
        <position position="58"/>
    </location>
    <ligand>
        <name>Mg(2+)</name>
        <dbReference type="ChEBI" id="CHEBI:18420"/>
        <label>1</label>
    </ligand>
</feature>